<comment type="pathway">
    <text evidence="6">Protein modification; protein glycosylation.</text>
</comment>
<evidence type="ECO:0000313" key="8">
    <source>
        <dbReference type="EMBL" id="CAE0106404.1"/>
    </source>
</evidence>
<evidence type="ECO:0000256" key="1">
    <source>
        <dbReference type="ARBA" id="ARBA00004141"/>
    </source>
</evidence>
<accession>A0A7S3AJC8</accession>
<comment type="function">
    <text evidence="6">Required for efficient N-glycosylation. Necessary for maintaining optimal levels of dolichol-linked oligosaccharides. Hydrolyzes dolichyl pyrophosphate at a very high rate and dolichyl monophosphate at a much lower rate. Does not act on phosphatidate.</text>
</comment>
<keyword evidence="4 6" id="KW-1133">Transmembrane helix</keyword>
<dbReference type="GO" id="GO:0006487">
    <property type="term" value="P:protein N-linked glycosylation"/>
    <property type="evidence" value="ECO:0007669"/>
    <property type="project" value="UniProtKB-UniRule"/>
</dbReference>
<dbReference type="InterPro" id="IPR036938">
    <property type="entry name" value="PAP2/HPO_sf"/>
</dbReference>
<sequence>MAPPDRQPFSLTYVSYTPGDKVGLLCALLALAPVFIIVAYATLFVSRREAHLIWMLIGQLLNVALNAALKAAIGQPRPPGADHDGMGMPSDHAQFMGFWACYGALFLAIHVPRLGRSGWRSLLILAMCVLALAVAASRVYLGYHTVAQISVGLGVGSAVSFVWFAMYTTWLRPCLGAWVSNSAVCRYLLIRDAAHIDDLLTFEYDAIMRKVKCP</sequence>
<evidence type="ECO:0000256" key="4">
    <source>
        <dbReference type="ARBA" id="ARBA00022989"/>
    </source>
</evidence>
<dbReference type="UniPathway" id="UPA00378"/>
<dbReference type="GO" id="GO:0047874">
    <property type="term" value="F:dolichyldiphosphatase activity"/>
    <property type="evidence" value="ECO:0007669"/>
    <property type="project" value="UniProtKB-UniRule"/>
</dbReference>
<comment type="similarity">
    <text evidence="6">Belongs to the dolichyldiphosphatase family.</text>
</comment>
<dbReference type="GO" id="GO:0005789">
    <property type="term" value="C:endoplasmic reticulum membrane"/>
    <property type="evidence" value="ECO:0007669"/>
    <property type="project" value="UniProtKB-SubCell"/>
</dbReference>
<dbReference type="Gene3D" id="1.20.144.10">
    <property type="entry name" value="Phosphatidic acid phosphatase type 2/haloperoxidase"/>
    <property type="match status" value="1"/>
</dbReference>
<evidence type="ECO:0000256" key="3">
    <source>
        <dbReference type="ARBA" id="ARBA00022801"/>
    </source>
</evidence>
<proteinExistence type="inferred from homology"/>
<keyword evidence="3 6" id="KW-0378">Hydrolase</keyword>
<dbReference type="EMBL" id="HBHX01012674">
    <property type="protein sequence ID" value="CAE0106404.1"/>
    <property type="molecule type" value="Transcribed_RNA"/>
</dbReference>
<dbReference type="InterPro" id="IPR039667">
    <property type="entry name" value="Dolichyldiphosphatase_PAP2"/>
</dbReference>
<dbReference type="EC" id="3.6.1.43" evidence="6"/>
<evidence type="ECO:0000256" key="5">
    <source>
        <dbReference type="ARBA" id="ARBA00023136"/>
    </source>
</evidence>
<reference evidence="8" key="1">
    <citation type="submission" date="2021-01" db="EMBL/GenBank/DDBJ databases">
        <authorList>
            <person name="Corre E."/>
            <person name="Pelletier E."/>
            <person name="Niang G."/>
            <person name="Scheremetjew M."/>
            <person name="Finn R."/>
            <person name="Kale V."/>
            <person name="Holt S."/>
            <person name="Cochrane G."/>
            <person name="Meng A."/>
            <person name="Brown T."/>
            <person name="Cohen L."/>
        </authorList>
    </citation>
    <scope>NUCLEOTIDE SEQUENCE</scope>
    <source>
        <strain evidence="8">CCMP281</strain>
    </source>
</reference>
<feature type="domain" description="Phosphatidic acid phosphatase type 2/haloperoxidase" evidence="7">
    <location>
        <begin position="52"/>
        <end position="164"/>
    </location>
</feature>
<dbReference type="CDD" id="cd03382">
    <property type="entry name" value="PAP2_dolichyldiphosphatase"/>
    <property type="match status" value="1"/>
</dbReference>
<dbReference type="PANTHER" id="PTHR11247:SF1">
    <property type="entry name" value="DOLICHYLDIPHOSPHATASE 1"/>
    <property type="match status" value="1"/>
</dbReference>
<dbReference type="GO" id="GO:0008610">
    <property type="term" value="P:lipid biosynthetic process"/>
    <property type="evidence" value="ECO:0007669"/>
    <property type="project" value="TreeGrafter"/>
</dbReference>
<feature type="transmembrane region" description="Helical" evidence="6">
    <location>
        <begin position="52"/>
        <end position="73"/>
    </location>
</feature>
<keyword evidence="2 6" id="KW-0812">Transmembrane</keyword>
<feature type="transmembrane region" description="Helical" evidence="6">
    <location>
        <begin position="93"/>
        <end position="110"/>
    </location>
</feature>
<feature type="transmembrane region" description="Helical" evidence="6">
    <location>
        <begin position="22"/>
        <end position="45"/>
    </location>
</feature>
<name>A0A7S3AJC8_9EUKA</name>
<comment type="catalytic activity">
    <reaction evidence="6">
        <text>a di-trans,poly-cis-dolichyl diphosphate + H2O = a di-trans,poly-cis-dolichyl phosphate + phosphate + H(+)</text>
        <dbReference type="Rhea" id="RHEA:14385"/>
        <dbReference type="Rhea" id="RHEA-COMP:19498"/>
        <dbReference type="Rhea" id="RHEA-COMP:19506"/>
        <dbReference type="ChEBI" id="CHEBI:15377"/>
        <dbReference type="ChEBI" id="CHEBI:15378"/>
        <dbReference type="ChEBI" id="CHEBI:43474"/>
        <dbReference type="ChEBI" id="CHEBI:57497"/>
        <dbReference type="ChEBI" id="CHEBI:57683"/>
        <dbReference type="EC" id="3.6.1.43"/>
    </reaction>
</comment>
<gene>
    <name evidence="8" type="ORF">HERI1096_LOCUS7063</name>
</gene>
<keyword evidence="5 6" id="KW-0472">Membrane</keyword>
<evidence type="ECO:0000259" key="7">
    <source>
        <dbReference type="SMART" id="SM00014"/>
    </source>
</evidence>
<dbReference type="PANTHER" id="PTHR11247">
    <property type="entry name" value="PALMITOYL-PROTEIN THIOESTERASE/DOLICHYLDIPHOSPHATASE 1"/>
    <property type="match status" value="1"/>
</dbReference>
<feature type="transmembrane region" description="Helical" evidence="6">
    <location>
        <begin position="147"/>
        <end position="166"/>
    </location>
</feature>
<protein>
    <recommendedName>
        <fullName evidence="6">Dolichyldiphosphatase</fullName>
        <ecNumber evidence="6">3.6.1.43</ecNumber>
    </recommendedName>
</protein>
<evidence type="ECO:0000256" key="2">
    <source>
        <dbReference type="ARBA" id="ARBA00022692"/>
    </source>
</evidence>
<evidence type="ECO:0000256" key="6">
    <source>
        <dbReference type="RuleBase" id="RU367078"/>
    </source>
</evidence>
<dbReference type="AlphaFoldDB" id="A0A7S3AJC8"/>
<keyword evidence="6" id="KW-0256">Endoplasmic reticulum</keyword>
<dbReference type="SMART" id="SM00014">
    <property type="entry name" value="acidPPc"/>
    <property type="match status" value="1"/>
</dbReference>
<dbReference type="SUPFAM" id="SSF48317">
    <property type="entry name" value="Acid phosphatase/Vanadium-dependent haloperoxidase"/>
    <property type="match status" value="1"/>
</dbReference>
<dbReference type="InterPro" id="IPR000326">
    <property type="entry name" value="PAP2/HPO"/>
</dbReference>
<dbReference type="Pfam" id="PF01569">
    <property type="entry name" value="PAP2"/>
    <property type="match status" value="1"/>
</dbReference>
<feature type="transmembrane region" description="Helical" evidence="6">
    <location>
        <begin position="122"/>
        <end position="141"/>
    </location>
</feature>
<comment type="subcellular location">
    <subcellularLocation>
        <location evidence="6">Endoplasmic reticulum membrane</location>
        <topology evidence="6">Multi-pass membrane protein</topology>
    </subcellularLocation>
    <subcellularLocation>
        <location evidence="1">Membrane</location>
        <topology evidence="1">Multi-pass membrane protein</topology>
    </subcellularLocation>
</comment>
<organism evidence="8">
    <name type="scientific">Haptolina ericina</name>
    <dbReference type="NCBI Taxonomy" id="156174"/>
    <lineage>
        <taxon>Eukaryota</taxon>
        <taxon>Haptista</taxon>
        <taxon>Haptophyta</taxon>
        <taxon>Prymnesiophyceae</taxon>
        <taxon>Prymnesiales</taxon>
        <taxon>Prymnesiaceae</taxon>
        <taxon>Haptolina</taxon>
    </lineage>
</organism>